<feature type="compositionally biased region" description="Basic residues" evidence="1">
    <location>
        <begin position="36"/>
        <end position="53"/>
    </location>
</feature>
<proteinExistence type="predicted"/>
<dbReference type="EMBL" id="JASCZI010121101">
    <property type="protein sequence ID" value="MED6159743.1"/>
    <property type="molecule type" value="Genomic_DNA"/>
</dbReference>
<reference evidence="2 3" key="1">
    <citation type="journal article" date="2023" name="Plants (Basel)">
        <title>Bridging the Gap: Combining Genomics and Transcriptomics Approaches to Understand Stylosanthes scabra, an Orphan Legume from the Brazilian Caatinga.</title>
        <authorList>
            <person name="Ferreira-Neto J.R.C."/>
            <person name="da Silva M.D."/>
            <person name="Binneck E."/>
            <person name="de Melo N.F."/>
            <person name="da Silva R.H."/>
            <person name="de Melo A.L.T.M."/>
            <person name="Pandolfi V."/>
            <person name="Bustamante F.O."/>
            <person name="Brasileiro-Vidal A.C."/>
            <person name="Benko-Iseppon A.M."/>
        </authorList>
    </citation>
    <scope>NUCLEOTIDE SEQUENCE [LARGE SCALE GENOMIC DNA]</scope>
    <source>
        <tissue evidence="2">Leaves</tissue>
    </source>
</reference>
<feature type="region of interest" description="Disordered" evidence="1">
    <location>
        <begin position="18"/>
        <end position="71"/>
    </location>
</feature>
<name>A0ABU6UI47_9FABA</name>
<comment type="caution">
    <text evidence="2">The sequence shown here is derived from an EMBL/GenBank/DDBJ whole genome shotgun (WGS) entry which is preliminary data.</text>
</comment>
<feature type="region of interest" description="Disordered" evidence="1">
    <location>
        <begin position="89"/>
        <end position="128"/>
    </location>
</feature>
<accession>A0ABU6UI47</accession>
<gene>
    <name evidence="2" type="ORF">PIB30_045062</name>
</gene>
<keyword evidence="3" id="KW-1185">Reference proteome</keyword>
<evidence type="ECO:0000313" key="3">
    <source>
        <dbReference type="Proteomes" id="UP001341840"/>
    </source>
</evidence>
<feature type="compositionally biased region" description="Basic residues" evidence="1">
    <location>
        <begin position="112"/>
        <end position="121"/>
    </location>
</feature>
<evidence type="ECO:0000256" key="1">
    <source>
        <dbReference type="SAM" id="MobiDB-lite"/>
    </source>
</evidence>
<dbReference type="Proteomes" id="UP001341840">
    <property type="component" value="Unassembled WGS sequence"/>
</dbReference>
<organism evidence="2 3">
    <name type="scientific">Stylosanthes scabra</name>
    <dbReference type="NCBI Taxonomy" id="79078"/>
    <lineage>
        <taxon>Eukaryota</taxon>
        <taxon>Viridiplantae</taxon>
        <taxon>Streptophyta</taxon>
        <taxon>Embryophyta</taxon>
        <taxon>Tracheophyta</taxon>
        <taxon>Spermatophyta</taxon>
        <taxon>Magnoliopsida</taxon>
        <taxon>eudicotyledons</taxon>
        <taxon>Gunneridae</taxon>
        <taxon>Pentapetalae</taxon>
        <taxon>rosids</taxon>
        <taxon>fabids</taxon>
        <taxon>Fabales</taxon>
        <taxon>Fabaceae</taxon>
        <taxon>Papilionoideae</taxon>
        <taxon>50 kb inversion clade</taxon>
        <taxon>dalbergioids sensu lato</taxon>
        <taxon>Dalbergieae</taxon>
        <taxon>Pterocarpus clade</taxon>
        <taxon>Stylosanthes</taxon>
    </lineage>
</organism>
<sequence>MEEDGEVDIAPQRVCRLPEAVIGRRRRGGRGGQGHSRGRRRGSRRTGWGRRRSSSQAHARTPVDLNEPASGLYSDFSFALGGTLPSAFFDVPTHMDADDQAPPAAEAPEPRRGRRPIRRRGCGTGGHM</sequence>
<protein>
    <submittedName>
        <fullName evidence="2">Uncharacterized protein</fullName>
    </submittedName>
</protein>
<evidence type="ECO:0000313" key="2">
    <source>
        <dbReference type="EMBL" id="MED6159743.1"/>
    </source>
</evidence>